<dbReference type="EMBL" id="AABF01000215">
    <property type="protein sequence ID" value="EAA23164.1"/>
    <property type="molecule type" value="Genomic_DNA"/>
</dbReference>
<name>Q7P3L7_FUSVC</name>
<evidence type="ECO:0000313" key="1">
    <source>
        <dbReference type="EMBL" id="EAA23164.1"/>
    </source>
</evidence>
<protein>
    <submittedName>
        <fullName evidence="1">Uncharacterized protein</fullName>
    </submittedName>
</protein>
<dbReference type="AlphaFoldDB" id="Q7P3L7"/>
<sequence length="70" mass="8286">MEIWIYLLTRWEITTIQKNSVIIKSIPVKSKSNKSVYKITTRGTTIYPSRISQRVYPKHYFGSIKFFGEI</sequence>
<reference evidence="1 2" key="1">
    <citation type="journal article" date="2003" name="Genome Res.">
        <title>Genome analysis of F. nucleatum sub spp vincentii and its comparison with the genome of F. nucleatum ATCC 25586.</title>
        <authorList>
            <person name="Kapatral V."/>
            <person name="Ivanova N."/>
            <person name="Anderson I."/>
            <person name="Reznik G."/>
            <person name="Bhattacharyya A."/>
            <person name="Gardner W.L."/>
            <person name="Mikhailova N."/>
            <person name="Lapidus A."/>
            <person name="Larsen N."/>
            <person name="D'Souza M."/>
            <person name="Walunas T."/>
            <person name="Haselkorn R."/>
            <person name="Overbeek R."/>
            <person name="Kyrpides N."/>
        </authorList>
    </citation>
    <scope>NUCLEOTIDE SEQUENCE [LARGE SCALE GENOMIC DNA]</scope>
    <source>
        <strain evidence="1 2">ATCC 49256</strain>
    </source>
</reference>
<gene>
    <name evidence="1" type="ORF">FNV0076</name>
</gene>
<proteinExistence type="predicted"/>
<comment type="caution">
    <text evidence="1">The sequence shown here is derived from an EMBL/GenBank/DDBJ whole genome shotgun (WGS) entry which is preliminary data.</text>
</comment>
<accession>Q7P3L7</accession>
<dbReference type="Proteomes" id="UP000006454">
    <property type="component" value="Unassembled WGS sequence"/>
</dbReference>
<organism evidence="1 2">
    <name type="scientific">Fusobacterium vincentii ATCC 49256</name>
    <dbReference type="NCBI Taxonomy" id="209882"/>
    <lineage>
        <taxon>Bacteria</taxon>
        <taxon>Fusobacteriati</taxon>
        <taxon>Fusobacteriota</taxon>
        <taxon>Fusobacteriia</taxon>
        <taxon>Fusobacteriales</taxon>
        <taxon>Fusobacteriaceae</taxon>
        <taxon>Fusobacterium</taxon>
    </lineage>
</organism>
<evidence type="ECO:0000313" key="2">
    <source>
        <dbReference type="Proteomes" id="UP000006454"/>
    </source>
</evidence>